<feature type="coiled-coil region" evidence="1">
    <location>
        <begin position="69"/>
        <end position="96"/>
    </location>
</feature>
<evidence type="ECO:0000313" key="3">
    <source>
        <dbReference type="Proteomes" id="UP000807769"/>
    </source>
</evidence>
<dbReference type="GeneID" id="64626069"/>
<comment type="caution">
    <text evidence="2">The sequence shown here is derived from an EMBL/GenBank/DDBJ whole genome shotgun (WGS) entry which is preliminary data.</text>
</comment>
<protein>
    <submittedName>
        <fullName evidence="2">Uncharacterized protein</fullName>
    </submittedName>
</protein>
<reference evidence="2" key="1">
    <citation type="journal article" date="2020" name="New Phytol.">
        <title>Comparative genomics reveals dynamic genome evolution in host specialist ectomycorrhizal fungi.</title>
        <authorList>
            <person name="Lofgren L.A."/>
            <person name="Nguyen N.H."/>
            <person name="Vilgalys R."/>
            <person name="Ruytinx J."/>
            <person name="Liao H.L."/>
            <person name="Branco S."/>
            <person name="Kuo A."/>
            <person name="LaButti K."/>
            <person name="Lipzen A."/>
            <person name="Andreopoulos W."/>
            <person name="Pangilinan J."/>
            <person name="Riley R."/>
            <person name="Hundley H."/>
            <person name="Na H."/>
            <person name="Barry K."/>
            <person name="Grigoriev I.V."/>
            <person name="Stajich J.E."/>
            <person name="Kennedy P.G."/>
        </authorList>
    </citation>
    <scope>NUCLEOTIDE SEQUENCE</scope>
    <source>
        <strain evidence="2">MN1</strain>
    </source>
</reference>
<gene>
    <name evidence="2" type="ORF">BJ212DRAFT_1289048</name>
</gene>
<name>A0A9P7IZG8_9AGAM</name>
<dbReference type="EMBL" id="JABBWG010000184">
    <property type="protein sequence ID" value="KAG1798025.1"/>
    <property type="molecule type" value="Genomic_DNA"/>
</dbReference>
<accession>A0A9P7IZG8</accession>
<evidence type="ECO:0000256" key="1">
    <source>
        <dbReference type="SAM" id="Coils"/>
    </source>
</evidence>
<evidence type="ECO:0000313" key="2">
    <source>
        <dbReference type="EMBL" id="KAG1798025.1"/>
    </source>
</evidence>
<dbReference type="RefSeq" id="XP_041185571.1">
    <property type="nucleotide sequence ID" value="XM_041332052.1"/>
</dbReference>
<dbReference type="Proteomes" id="UP000807769">
    <property type="component" value="Unassembled WGS sequence"/>
</dbReference>
<organism evidence="2 3">
    <name type="scientific">Suillus subaureus</name>
    <dbReference type="NCBI Taxonomy" id="48587"/>
    <lineage>
        <taxon>Eukaryota</taxon>
        <taxon>Fungi</taxon>
        <taxon>Dikarya</taxon>
        <taxon>Basidiomycota</taxon>
        <taxon>Agaricomycotina</taxon>
        <taxon>Agaricomycetes</taxon>
        <taxon>Agaricomycetidae</taxon>
        <taxon>Boletales</taxon>
        <taxon>Suillineae</taxon>
        <taxon>Suillaceae</taxon>
        <taxon>Suillus</taxon>
    </lineage>
</organism>
<keyword evidence="1" id="KW-0175">Coiled coil</keyword>
<proteinExistence type="predicted"/>
<dbReference type="AlphaFoldDB" id="A0A9P7IZG8"/>
<keyword evidence="3" id="KW-1185">Reference proteome</keyword>
<sequence>MDRLHSDPSFLVCPDFMTKWYRVSHTSMVNANVTEAQAVETLCNIWITTNEDLCLQWHQQVVEDKHLNAERYHLAEEEAEQQKAVLELEEATMRADKRKKNRFKHLPIPV</sequence>
<dbReference type="OrthoDB" id="2688001at2759"/>